<reference evidence="3 4" key="1">
    <citation type="submission" date="2019-10" db="EMBL/GenBank/DDBJ databases">
        <title>Assembly and Annotation for the nematode Trichostrongylus colubriformis.</title>
        <authorList>
            <person name="Martin J."/>
        </authorList>
    </citation>
    <scope>NUCLEOTIDE SEQUENCE [LARGE SCALE GENOMIC DNA]</scope>
    <source>
        <strain evidence="3">G859</strain>
        <tissue evidence="3">Whole worm</tissue>
    </source>
</reference>
<evidence type="ECO:0000256" key="2">
    <source>
        <dbReference type="PIRSR" id="PIRSR619791-2"/>
    </source>
</evidence>
<keyword evidence="2" id="KW-0349">Heme</keyword>
<dbReference type="Proteomes" id="UP001331761">
    <property type="component" value="Unassembled WGS sequence"/>
</dbReference>
<keyword evidence="4" id="KW-1185">Reference proteome</keyword>
<keyword evidence="1" id="KW-0560">Oxidoreductase</keyword>
<comment type="caution">
    <text evidence="3">The sequence shown here is derived from an EMBL/GenBank/DDBJ whole genome shotgun (WGS) entry which is preliminary data.</text>
</comment>
<keyword evidence="2" id="KW-0479">Metal-binding</keyword>
<dbReference type="PROSITE" id="PS50292">
    <property type="entry name" value="PEROXIDASE_3"/>
    <property type="match status" value="1"/>
</dbReference>
<dbReference type="PANTHER" id="PTHR11475:SF144">
    <property type="entry name" value="NAD(P)H OXIDASE (H2O2-FORMING)"/>
    <property type="match status" value="1"/>
</dbReference>
<accession>A0AAN8FP50</accession>
<organism evidence="3 4">
    <name type="scientific">Trichostrongylus colubriformis</name>
    <name type="common">Black scour worm</name>
    <dbReference type="NCBI Taxonomy" id="6319"/>
    <lineage>
        <taxon>Eukaryota</taxon>
        <taxon>Metazoa</taxon>
        <taxon>Ecdysozoa</taxon>
        <taxon>Nematoda</taxon>
        <taxon>Chromadorea</taxon>
        <taxon>Rhabditida</taxon>
        <taxon>Rhabditina</taxon>
        <taxon>Rhabditomorpha</taxon>
        <taxon>Strongyloidea</taxon>
        <taxon>Trichostrongylidae</taxon>
        <taxon>Trichostrongylus</taxon>
    </lineage>
</organism>
<protein>
    <submittedName>
        <fullName evidence="3">Uncharacterized protein</fullName>
    </submittedName>
</protein>
<evidence type="ECO:0000313" key="3">
    <source>
        <dbReference type="EMBL" id="KAK5979700.1"/>
    </source>
</evidence>
<evidence type="ECO:0000313" key="4">
    <source>
        <dbReference type="Proteomes" id="UP001331761"/>
    </source>
</evidence>
<evidence type="ECO:0000256" key="1">
    <source>
        <dbReference type="ARBA" id="ARBA00022559"/>
    </source>
</evidence>
<dbReference type="PANTHER" id="PTHR11475">
    <property type="entry name" value="OXIDASE/PEROXIDASE"/>
    <property type="match status" value="1"/>
</dbReference>
<dbReference type="AlphaFoldDB" id="A0AAN8FP50"/>
<sequence length="276" mass="31848">MKIPVPPGDPVNERTAWIDGSFVYSVMEAWVATMRSFENGTLREGSQKRYPPLNNPHIPLNNPPPPQIHRLMNPDRLFRKMHEKHPTWTDEELFQAARRWLIATLQKIIFYDFLPALINEQVKPYTKYMPHVPPGISHAFAAAAFRFPHSIVPPAMILRKNVNACEFRDEVGGFPALRLCQNWWNAQDIVQEYTVDEIILGMASQVSEADDIVVVEDLRDYIFGPMHFTRLDVVASSIMRGRDNGLPSYNMLRKTYNLPEKTWSTINPRLYATNKT</sequence>
<keyword evidence="1" id="KW-0575">Peroxidase</keyword>
<gene>
    <name evidence="3" type="ORF">GCK32_014216</name>
</gene>
<dbReference type="Pfam" id="PF03098">
    <property type="entry name" value="An_peroxidase"/>
    <property type="match status" value="2"/>
</dbReference>
<dbReference type="PRINTS" id="PR00457">
    <property type="entry name" value="ANPEROXIDASE"/>
</dbReference>
<dbReference type="InterPro" id="IPR037120">
    <property type="entry name" value="Haem_peroxidase_sf_animal"/>
</dbReference>
<feature type="binding site" description="axial binding residue" evidence="2">
    <location>
        <position position="149"/>
    </location>
    <ligand>
        <name>heme b</name>
        <dbReference type="ChEBI" id="CHEBI:60344"/>
    </ligand>
    <ligandPart>
        <name>Fe</name>
        <dbReference type="ChEBI" id="CHEBI:18248"/>
    </ligandPart>
</feature>
<keyword evidence="2" id="KW-0408">Iron</keyword>
<proteinExistence type="predicted"/>
<dbReference type="GO" id="GO:0004601">
    <property type="term" value="F:peroxidase activity"/>
    <property type="evidence" value="ECO:0007669"/>
    <property type="project" value="UniProtKB-KW"/>
</dbReference>
<name>A0AAN8FP50_TRICO</name>
<dbReference type="EMBL" id="WIXE01008084">
    <property type="protein sequence ID" value="KAK5979700.1"/>
    <property type="molecule type" value="Genomic_DNA"/>
</dbReference>
<dbReference type="Gene3D" id="1.10.640.10">
    <property type="entry name" value="Haem peroxidase domain superfamily, animal type"/>
    <property type="match status" value="1"/>
</dbReference>
<dbReference type="GO" id="GO:0046872">
    <property type="term" value="F:metal ion binding"/>
    <property type="evidence" value="ECO:0007669"/>
    <property type="project" value="UniProtKB-KW"/>
</dbReference>
<dbReference type="GO" id="GO:0006979">
    <property type="term" value="P:response to oxidative stress"/>
    <property type="evidence" value="ECO:0007669"/>
    <property type="project" value="InterPro"/>
</dbReference>
<feature type="non-terminal residue" evidence="3">
    <location>
        <position position="276"/>
    </location>
</feature>
<dbReference type="GO" id="GO:0020037">
    <property type="term" value="F:heme binding"/>
    <property type="evidence" value="ECO:0007669"/>
    <property type="project" value="InterPro"/>
</dbReference>
<dbReference type="InterPro" id="IPR010255">
    <property type="entry name" value="Haem_peroxidase_sf"/>
</dbReference>
<dbReference type="SUPFAM" id="SSF48113">
    <property type="entry name" value="Heme-dependent peroxidases"/>
    <property type="match status" value="1"/>
</dbReference>
<dbReference type="InterPro" id="IPR019791">
    <property type="entry name" value="Haem_peroxidase_animal"/>
</dbReference>